<organism evidence="2">
    <name type="scientific">Octopus bimaculoides</name>
    <name type="common">California two-spotted octopus</name>
    <dbReference type="NCBI Taxonomy" id="37653"/>
    <lineage>
        <taxon>Eukaryota</taxon>
        <taxon>Metazoa</taxon>
        <taxon>Spiralia</taxon>
        <taxon>Lophotrochozoa</taxon>
        <taxon>Mollusca</taxon>
        <taxon>Cephalopoda</taxon>
        <taxon>Coleoidea</taxon>
        <taxon>Octopodiformes</taxon>
        <taxon>Octopoda</taxon>
        <taxon>Incirrata</taxon>
        <taxon>Octopodidae</taxon>
        <taxon>Octopus</taxon>
    </lineage>
</organism>
<dbReference type="PROSITE" id="PS50104">
    <property type="entry name" value="TIR"/>
    <property type="match status" value="1"/>
</dbReference>
<gene>
    <name evidence="2" type="ORF">OCBIM_22012955mg</name>
</gene>
<evidence type="ECO:0000313" key="2">
    <source>
        <dbReference type="EMBL" id="KOF66276.1"/>
    </source>
</evidence>
<dbReference type="EMBL" id="KQ428311">
    <property type="protein sequence ID" value="KOF66276.1"/>
    <property type="molecule type" value="Genomic_DNA"/>
</dbReference>
<feature type="domain" description="TIR" evidence="1">
    <location>
        <begin position="2"/>
        <end position="66"/>
    </location>
</feature>
<reference evidence="2" key="1">
    <citation type="submission" date="2015-07" db="EMBL/GenBank/DDBJ databases">
        <title>MeaNS - Measles Nucleotide Surveillance Program.</title>
        <authorList>
            <person name="Tran T."/>
            <person name="Druce J."/>
        </authorList>
    </citation>
    <scope>NUCLEOTIDE SEQUENCE</scope>
    <source>
        <strain evidence="2">UCB-OBI-ISO-001</strain>
        <tissue evidence="2">Gonad</tissue>
    </source>
</reference>
<dbReference type="OrthoDB" id="1421090at2759"/>
<name>A0A0L8FNI7_OCTBM</name>
<dbReference type="InterPro" id="IPR000157">
    <property type="entry name" value="TIR_dom"/>
</dbReference>
<sequence length="66" mass="7698">EKLYDVFISYKSSTTDESWVKNILFPKIEDDMGLKACIHFRDFVPGESKYRSVFIVHRLSNNVALV</sequence>
<dbReference type="STRING" id="37653.A0A0L8FNI7"/>
<protein>
    <recommendedName>
        <fullName evidence="1">TIR domain-containing protein</fullName>
    </recommendedName>
</protein>
<dbReference type="InterPro" id="IPR035897">
    <property type="entry name" value="Toll_tir_struct_dom_sf"/>
</dbReference>
<dbReference type="SUPFAM" id="SSF52200">
    <property type="entry name" value="Toll/Interleukin receptor TIR domain"/>
    <property type="match status" value="1"/>
</dbReference>
<dbReference type="AlphaFoldDB" id="A0A0L8FNI7"/>
<dbReference type="GO" id="GO:0007165">
    <property type="term" value="P:signal transduction"/>
    <property type="evidence" value="ECO:0007669"/>
    <property type="project" value="InterPro"/>
</dbReference>
<feature type="non-terminal residue" evidence="2">
    <location>
        <position position="1"/>
    </location>
</feature>
<dbReference type="Gene3D" id="3.40.50.10140">
    <property type="entry name" value="Toll/interleukin-1 receptor homology (TIR) domain"/>
    <property type="match status" value="1"/>
</dbReference>
<evidence type="ECO:0000259" key="1">
    <source>
        <dbReference type="PROSITE" id="PS50104"/>
    </source>
</evidence>
<accession>A0A0L8FNI7</accession>
<dbReference type="Pfam" id="PF01582">
    <property type="entry name" value="TIR"/>
    <property type="match status" value="1"/>
</dbReference>
<proteinExistence type="predicted"/>